<evidence type="ECO:0000313" key="4">
    <source>
        <dbReference type="EMBL" id="NGK22350.1"/>
    </source>
</evidence>
<dbReference type="SMART" id="SM00943">
    <property type="entry name" value="Prim-Pol"/>
    <property type="match status" value="1"/>
</dbReference>
<evidence type="ECO:0000313" key="3">
    <source>
        <dbReference type="EMBL" id="GBV20223.1"/>
    </source>
</evidence>
<dbReference type="AlphaFoldDB" id="A0A0C6DV52"/>
<reference evidence="5 8" key="4">
    <citation type="journal article" date="2020" name="J. Antimicrob. Chemother.">
        <title>Detection of heterogeneous vancomycin intermediate resistance in MRSA isolates from Latin America.</title>
        <authorList>
            <person name="Castro B.E."/>
            <person name="Berrio M."/>
            <person name="Vargas M.L."/>
            <person name="Carvajal L.P."/>
            <person name="Millan L.V."/>
            <person name="Rios R."/>
            <person name="Hernandez A.K."/>
            <person name="Rincon S."/>
            <person name="Cubides P."/>
            <person name="Forero E."/>
            <person name="Dinh A."/>
            <person name="Seas C."/>
            <person name="Munita J.M."/>
            <person name="Arias C.A."/>
            <person name="Reyes J."/>
            <person name="Diaz L."/>
        </authorList>
    </citation>
    <scope>NUCLEOTIDE SEQUENCE [LARGE SCALE GENOMIC DNA]</scope>
    <source>
        <strain evidence="5 8">UP89</strain>
    </source>
</reference>
<reference evidence="3" key="3">
    <citation type="submission" date="2018-07" db="EMBL/GenBank/DDBJ databases">
        <title>Protection against atopic dermatitis through acquisition of Staphylococcus quorum-sensing agr mutations in the skin.</title>
        <authorList>
            <person name="Nakamura Y."/>
            <person name="Takahashi H."/>
            <person name="Takaya A."/>
            <person name="Inoue Y."/>
            <person name="Katayama Y."/>
            <person name="Kusuya Y."/>
            <person name="Shoji T."/>
            <person name="Takada S."/>
            <person name="Nakagawa S."/>
            <person name="Oguma R."/>
            <person name="Ozawa N."/>
            <person name="Yamaide F."/>
            <person name="Suzuki S."/>
            <person name="Villaruz A."/>
            <person name="Otto M."/>
            <person name="Matsue H."/>
            <person name="Nunez G."/>
            <person name="Shimojo N."/>
        </authorList>
    </citation>
    <scope>NUCLEOTIDE SEQUENCE</scope>
    <source>
        <strain evidence="3">M1K003</strain>
    </source>
</reference>
<dbReference type="EMBL" id="JAAJIY010000061">
    <property type="protein sequence ID" value="NGK22350.1"/>
    <property type="molecule type" value="Genomic_DNA"/>
</dbReference>
<evidence type="ECO:0000313" key="7">
    <source>
        <dbReference type="Proteomes" id="UP000478431"/>
    </source>
</evidence>
<evidence type="ECO:0000313" key="5">
    <source>
        <dbReference type="EMBL" id="NUY67175.1"/>
    </source>
</evidence>
<protein>
    <submittedName>
        <fullName evidence="2">DNA primase</fullName>
    </submittedName>
</protein>
<dbReference type="Pfam" id="PF09250">
    <property type="entry name" value="Prim-Pol"/>
    <property type="match status" value="1"/>
</dbReference>
<reference evidence="4 7" key="5">
    <citation type="submission" date="2020-02" db="EMBL/GenBank/DDBJ databases">
        <title>Novel Insights Into The Classification of Staphylococcal Beta-Lactamases In Relation To The Cefazolin Inoculum Effect.</title>
        <authorList>
            <person name="Carvajal L.P."/>
            <person name="Rincon S."/>
            <person name="Echeverri A."/>
            <person name="Porras J."/>
            <person name="Rios R."/>
            <person name="Ordonez K."/>
            <person name="Seas C."/>
            <person name="Gomez-Villegas S."/>
            <person name="Diaz L."/>
            <person name="Arias C.A."/>
            <person name="Reyes J."/>
        </authorList>
    </citation>
    <scope>NUCLEOTIDE SEQUENCE [LARGE SCALE GENOMIC DNA]</scope>
    <source>
        <strain evidence="4 7">UP127</strain>
    </source>
</reference>
<dbReference type="EMBL" id="JAANDN010000003">
    <property type="protein sequence ID" value="NUY67175.1"/>
    <property type="molecule type" value="Genomic_DNA"/>
</dbReference>
<name>A0A0C6DV52_STAAU</name>
<dbReference type="Proteomes" id="UP000265645">
    <property type="component" value="Unassembled WGS sequence"/>
</dbReference>
<feature type="domain" description="DNA primase/polymerase bifunctional N-terminal" evidence="1">
    <location>
        <begin position="7"/>
        <end position="163"/>
    </location>
</feature>
<dbReference type="RefSeq" id="WP_000148368.1">
    <property type="nucleotide sequence ID" value="NZ_AP024203.1"/>
</dbReference>
<dbReference type="InterPro" id="IPR015330">
    <property type="entry name" value="DNA_primase/pol_bifunc_N"/>
</dbReference>
<evidence type="ECO:0000313" key="8">
    <source>
        <dbReference type="Proteomes" id="UP000561555"/>
    </source>
</evidence>
<proteinExistence type="predicted"/>
<reference evidence="2" key="1">
    <citation type="submission" date="2014-08" db="EMBL/GenBank/DDBJ databases">
        <title>Comparative genomics of MRSA.</title>
        <authorList>
            <person name="Yamamoto T."/>
        </authorList>
    </citation>
    <scope>NUCLEOTIDE SEQUENCE</scope>
    <source>
        <strain evidence="2">OC3</strain>
    </source>
</reference>
<evidence type="ECO:0000313" key="6">
    <source>
        <dbReference type="Proteomes" id="UP000265645"/>
    </source>
</evidence>
<dbReference type="Proteomes" id="UP000561555">
    <property type="component" value="Unassembled WGS sequence"/>
</dbReference>
<accession>A0A0C6DV52</accession>
<dbReference type="EMBL" id="AB983199">
    <property type="protein sequence ID" value="BAQ25981.1"/>
    <property type="molecule type" value="Genomic_DNA"/>
</dbReference>
<dbReference type="Proteomes" id="UP000478431">
    <property type="component" value="Unassembled WGS sequence"/>
</dbReference>
<sequence>MTGYHVAKHLLSKNIEVIPLNNHKKPTVSFADIDITDEFVEYHSNIYHQTNVLGVLTRGVWCIDIDVDHEDGKNGFDSLKQIPYYEELVTNAQNTLVQTTASGGKHIIFKKHDNIEYGQKIGYLPSVDIKAHPNNYFVLAGSQTAKGIYTHNGVNVTEYQGEFEKRIFSKAGNYKQQVLEPYSIRRALPNYSFSHVRVGKGGEGKRAYQRIIDGQSEYRNNDLYKAVSYAIQCNVDIEPLRVLIGDNKNGDVFTERDWEATVRSASR</sequence>
<organism evidence="2">
    <name type="scientific">Staphylococcus aureus</name>
    <dbReference type="NCBI Taxonomy" id="1280"/>
    <lineage>
        <taxon>Bacteria</taxon>
        <taxon>Bacillati</taxon>
        <taxon>Bacillota</taxon>
        <taxon>Bacilli</taxon>
        <taxon>Bacillales</taxon>
        <taxon>Staphylococcaceae</taxon>
        <taxon>Staphylococcus</taxon>
    </lineage>
</organism>
<evidence type="ECO:0000313" key="2">
    <source>
        <dbReference type="EMBL" id="BAQ25981.1"/>
    </source>
</evidence>
<gene>
    <name evidence="4" type="ORF">G0Z31_12705</name>
    <name evidence="5" type="ORF">GQX52_00635</name>
    <name evidence="3" type="ORF">M1K003_1213</name>
</gene>
<reference evidence="6" key="2">
    <citation type="submission" date="2017-08" db="EMBL/GenBank/DDBJ databases">
        <title>Protection against atopic dermatitis through acquisition of Staphylococcus quorum-sensing agr mutations in the skin.</title>
        <authorList>
            <person name="Nakamura Y."/>
            <person name="Takahashi H."/>
            <person name="Takaya A."/>
            <person name="Inoue Y."/>
            <person name="Katayama Y."/>
            <person name="Kusuya Y."/>
            <person name="Shoji T."/>
            <person name="Takada S."/>
            <person name="Nakagawa S."/>
            <person name="Oguma R."/>
            <person name="Ozawa N."/>
            <person name="Yamaide F."/>
            <person name="Suzuki S."/>
            <person name="Villaruz A."/>
            <person name="Otto M."/>
            <person name="Matsue H."/>
            <person name="Nunez G."/>
            <person name="Shimojo N."/>
        </authorList>
    </citation>
    <scope>NUCLEOTIDE SEQUENCE [LARGE SCALE GENOMIC DNA]</scope>
    <source>
        <strain evidence="6">M1K003</strain>
    </source>
</reference>
<dbReference type="SUPFAM" id="SSF56747">
    <property type="entry name" value="Prim-pol domain"/>
    <property type="match status" value="1"/>
</dbReference>
<dbReference type="EMBL" id="BDVT01000004">
    <property type="protein sequence ID" value="GBV20223.1"/>
    <property type="molecule type" value="Genomic_DNA"/>
</dbReference>
<evidence type="ECO:0000259" key="1">
    <source>
        <dbReference type="SMART" id="SM00943"/>
    </source>
</evidence>